<organism evidence="1 2">
    <name type="scientific">Coniosporium uncinatum</name>
    <dbReference type="NCBI Taxonomy" id="93489"/>
    <lineage>
        <taxon>Eukaryota</taxon>
        <taxon>Fungi</taxon>
        <taxon>Dikarya</taxon>
        <taxon>Ascomycota</taxon>
        <taxon>Pezizomycotina</taxon>
        <taxon>Dothideomycetes</taxon>
        <taxon>Dothideomycetes incertae sedis</taxon>
        <taxon>Coniosporium</taxon>
    </lineage>
</organism>
<feature type="non-terminal residue" evidence="1">
    <location>
        <position position="455"/>
    </location>
</feature>
<gene>
    <name evidence="1" type="ORF">LTS18_008812</name>
</gene>
<accession>A0ACC3DMU6</accession>
<keyword evidence="2" id="KW-1185">Reference proteome</keyword>
<evidence type="ECO:0000313" key="2">
    <source>
        <dbReference type="Proteomes" id="UP001186974"/>
    </source>
</evidence>
<proteinExistence type="predicted"/>
<protein>
    <submittedName>
        <fullName evidence="1">Uncharacterized protein</fullName>
    </submittedName>
</protein>
<sequence>MNFLDDLSEEWIDQPRSSSPDPDAQPFKSSVTHASEDIAAESRSRIPRFRNTSNIYSSTKSRDGTSKLAASRKRSALLERSFSDNNLLPPAQNEHADARPSRFGLSQRSASDMSNRSALCDGTVAKKSEVVSPEKSKQKFETPEWKRRLINGQVAYGDQKDLFSPIGLQNMFQKPSGASVKTKKSPRGRGLALQPAHEELPSSPPVWPLLRDQGDLSANEASELVALLEVGEEHGESELPSANGAYSQHSAAESMSEGQSLNRSYAGRAVVGALRAISGKTETSSEAFSPVFVGKHTTINGSIGYAALDMSKSAVAEQLLEIKSRNPQDQVPISSDGPATEEGETTLDTGLQSETLPEDLPVGTPEIANLGDYVSVKRGGYSTDNSFERRPLSPSPHRTVMGEESANASIQRPEPSDLEVSVTAPPAAPTPPPETPARQYGADFLSPELRKKSSN</sequence>
<reference evidence="1" key="1">
    <citation type="submission" date="2024-09" db="EMBL/GenBank/DDBJ databases">
        <title>Black Yeasts Isolated from many extreme environments.</title>
        <authorList>
            <person name="Coleine C."/>
            <person name="Stajich J.E."/>
            <person name="Selbmann L."/>
        </authorList>
    </citation>
    <scope>NUCLEOTIDE SEQUENCE</scope>
    <source>
        <strain evidence="1">CCFEE 5737</strain>
    </source>
</reference>
<name>A0ACC3DMU6_9PEZI</name>
<comment type="caution">
    <text evidence="1">The sequence shown here is derived from an EMBL/GenBank/DDBJ whole genome shotgun (WGS) entry which is preliminary data.</text>
</comment>
<dbReference type="Proteomes" id="UP001186974">
    <property type="component" value="Unassembled WGS sequence"/>
</dbReference>
<dbReference type="EMBL" id="JAWDJW010002339">
    <property type="protein sequence ID" value="KAK3077956.1"/>
    <property type="molecule type" value="Genomic_DNA"/>
</dbReference>
<evidence type="ECO:0000313" key="1">
    <source>
        <dbReference type="EMBL" id="KAK3077956.1"/>
    </source>
</evidence>